<dbReference type="OrthoDB" id="9811174at2"/>
<feature type="coiled-coil region" evidence="2">
    <location>
        <begin position="83"/>
        <end position="110"/>
    </location>
</feature>
<dbReference type="Proteomes" id="UP000009326">
    <property type="component" value="Unassembled WGS sequence"/>
</dbReference>
<keyword evidence="7" id="KW-1185">Reference proteome</keyword>
<accession>I7LDI3</accession>
<evidence type="ECO:0000313" key="5">
    <source>
        <dbReference type="EMBL" id="KRN14908.1"/>
    </source>
</evidence>
<comment type="caution">
    <text evidence="4">The sequence shown here is derived from an EMBL/GenBank/DDBJ whole genome shotgun (WGS) entry which is preliminary data.</text>
</comment>
<evidence type="ECO:0000313" key="6">
    <source>
        <dbReference type="Proteomes" id="UP000009326"/>
    </source>
</evidence>
<dbReference type="STRING" id="1423751.FC38_GL000202"/>
<gene>
    <name evidence="4" type="ORF">BN52_04205</name>
    <name evidence="5" type="ORF">FC38_GL000202</name>
</gene>
<dbReference type="Pfam" id="PF13411">
    <property type="entry name" value="MerR_1"/>
    <property type="match status" value="1"/>
</dbReference>
<dbReference type="EMBL" id="AYZO01000001">
    <property type="protein sequence ID" value="KRN14908.1"/>
    <property type="molecule type" value="Genomic_DNA"/>
</dbReference>
<reference evidence="5 7" key="2">
    <citation type="journal article" date="2015" name="Genome Announc.">
        <title>Expanding the biotechnology potential of lactobacilli through comparative genomics of 213 strains and associated genera.</title>
        <authorList>
            <person name="Sun Z."/>
            <person name="Harris H.M."/>
            <person name="McCann A."/>
            <person name="Guo C."/>
            <person name="Argimon S."/>
            <person name="Zhang W."/>
            <person name="Yang X."/>
            <person name="Jeffery I.B."/>
            <person name="Cooney J.C."/>
            <person name="Kagawa T.F."/>
            <person name="Liu W."/>
            <person name="Song Y."/>
            <person name="Salvetti E."/>
            <person name="Wrobel A."/>
            <person name="Rasinkangas P."/>
            <person name="Parkhill J."/>
            <person name="Rea M.C."/>
            <person name="O'Sullivan O."/>
            <person name="Ritari J."/>
            <person name="Douillard F.P."/>
            <person name="Paul Ross R."/>
            <person name="Yang R."/>
            <person name="Briner A.E."/>
            <person name="Felis G.E."/>
            <person name="de Vos W.M."/>
            <person name="Barrangou R."/>
            <person name="Klaenhammer T.R."/>
            <person name="Caufield P.W."/>
            <person name="Cui Y."/>
            <person name="Zhang H."/>
            <person name="O'Toole P.W."/>
        </authorList>
    </citation>
    <scope>NUCLEOTIDE SEQUENCE [LARGE SCALE GENOMIC DNA]</scope>
    <source>
        <strain evidence="5 7">DSM 23908</strain>
    </source>
</reference>
<evidence type="ECO:0000256" key="2">
    <source>
        <dbReference type="SAM" id="Coils"/>
    </source>
</evidence>
<reference evidence="4 6" key="1">
    <citation type="submission" date="2012-06" db="EMBL/GenBank/DDBJ databases">
        <title>Draft genome sequence of Lactobacillus gigeriorum CRBIP 24.85T, isolated from chicken crop.</title>
        <authorList>
            <person name="Cousin S."/>
            <person name="Ma L."/>
            <person name="Creno S."/>
            <person name="Clermont D."/>
            <person name="Loux V."/>
            <person name="Bizet C."/>
            <person name="Bouchier C."/>
        </authorList>
    </citation>
    <scope>NUCLEOTIDE SEQUENCE [LARGE SCALE GENOMIC DNA]</scope>
    <source>
        <strain evidence="6">CRBIP 24.85T</strain>
        <strain evidence="4">Type strain: CRBIP 24.85</strain>
    </source>
</reference>
<sequence length="158" mass="18660">MRYTISEVAEKMNLAPSTLRYYDKKGLLPFVDRDQAGRRAFKDNDLNFLEVIECMKKCGMTISQIREFINLCMQGDATLQTRYDLLRDEKANVQKQIEVLQKQLDFLHYKMWYFKTSLLAGTEQIHMVKTDEGDRVDPMIHEQYQAELAKCHDLRDLI</sequence>
<dbReference type="InterPro" id="IPR000551">
    <property type="entry name" value="MerR-type_HTH_dom"/>
</dbReference>
<evidence type="ECO:0000313" key="7">
    <source>
        <dbReference type="Proteomes" id="UP000051521"/>
    </source>
</evidence>
<dbReference type="SMART" id="SM00422">
    <property type="entry name" value="HTH_MERR"/>
    <property type="match status" value="1"/>
</dbReference>
<dbReference type="InterPro" id="IPR047057">
    <property type="entry name" value="MerR_fam"/>
</dbReference>
<organism evidence="4 6">
    <name type="scientific">Lactobacillus gigeriorum DSM 23908 = CRBIP 24.85</name>
    <dbReference type="NCBI Taxonomy" id="1423751"/>
    <lineage>
        <taxon>Bacteria</taxon>
        <taxon>Bacillati</taxon>
        <taxon>Bacillota</taxon>
        <taxon>Bacilli</taxon>
        <taxon>Lactobacillales</taxon>
        <taxon>Lactobacillaceae</taxon>
        <taxon>Lactobacillus</taxon>
    </lineage>
</organism>
<dbReference type="GO" id="GO:0003677">
    <property type="term" value="F:DNA binding"/>
    <property type="evidence" value="ECO:0007669"/>
    <property type="project" value="UniProtKB-KW"/>
</dbReference>
<proteinExistence type="predicted"/>
<dbReference type="Gene3D" id="1.10.1660.10">
    <property type="match status" value="1"/>
</dbReference>
<keyword evidence="1" id="KW-0238">DNA-binding</keyword>
<keyword evidence="2" id="KW-0175">Coiled coil</keyword>
<dbReference type="PATRIC" id="fig|1423751.3.peg.205"/>
<dbReference type="PANTHER" id="PTHR30204">
    <property type="entry name" value="REDOX-CYCLING DRUG-SENSING TRANSCRIPTIONAL ACTIVATOR SOXR"/>
    <property type="match status" value="1"/>
</dbReference>
<dbReference type="CDD" id="cd01109">
    <property type="entry name" value="HTH_YyaN"/>
    <property type="match status" value="1"/>
</dbReference>
<dbReference type="PROSITE" id="PS50937">
    <property type="entry name" value="HTH_MERR_2"/>
    <property type="match status" value="1"/>
</dbReference>
<name>I7LDI3_9LACO</name>
<dbReference type="InterPro" id="IPR009061">
    <property type="entry name" value="DNA-bd_dom_put_sf"/>
</dbReference>
<evidence type="ECO:0000259" key="3">
    <source>
        <dbReference type="PROSITE" id="PS50937"/>
    </source>
</evidence>
<dbReference type="GO" id="GO:0003700">
    <property type="term" value="F:DNA-binding transcription factor activity"/>
    <property type="evidence" value="ECO:0007669"/>
    <property type="project" value="InterPro"/>
</dbReference>
<evidence type="ECO:0000313" key="4">
    <source>
        <dbReference type="EMBL" id="CCI87371.1"/>
    </source>
</evidence>
<feature type="domain" description="HTH merR-type" evidence="3">
    <location>
        <begin position="1"/>
        <end position="71"/>
    </location>
</feature>
<dbReference type="Proteomes" id="UP000051521">
    <property type="component" value="Unassembled WGS sequence"/>
</dbReference>
<dbReference type="EMBL" id="CAKC01000062">
    <property type="protein sequence ID" value="CCI87371.1"/>
    <property type="molecule type" value="Genomic_DNA"/>
</dbReference>
<evidence type="ECO:0000256" key="1">
    <source>
        <dbReference type="ARBA" id="ARBA00023125"/>
    </source>
</evidence>
<protein>
    <submittedName>
        <fullName evidence="4 5">Transcriptional regulator</fullName>
    </submittedName>
</protein>
<dbReference type="AlphaFoldDB" id="I7LDI3"/>
<dbReference type="SUPFAM" id="SSF46955">
    <property type="entry name" value="Putative DNA-binding domain"/>
    <property type="match status" value="1"/>
</dbReference>
<dbReference type="PANTHER" id="PTHR30204:SF82">
    <property type="entry name" value="TRANSCRIPTIONAL REGULATOR, MERR FAMILY"/>
    <property type="match status" value="1"/>
</dbReference>
<dbReference type="RefSeq" id="WP_008473575.1">
    <property type="nucleotide sequence ID" value="NZ_AYZO01000001.1"/>
</dbReference>